<evidence type="ECO:0000256" key="1">
    <source>
        <dbReference type="SAM" id="MobiDB-lite"/>
    </source>
</evidence>
<dbReference type="RefSeq" id="XP_043175490.1">
    <property type="nucleotide sequence ID" value="XM_043319555.1"/>
</dbReference>
<keyword evidence="3" id="KW-1185">Reference proteome</keyword>
<feature type="compositionally biased region" description="Basic and acidic residues" evidence="1">
    <location>
        <begin position="1050"/>
        <end position="1059"/>
    </location>
</feature>
<name>A0A8J2IE16_9PLEO</name>
<dbReference type="OrthoDB" id="3793287at2759"/>
<feature type="region of interest" description="Disordered" evidence="1">
    <location>
        <begin position="1023"/>
        <end position="1095"/>
    </location>
</feature>
<proteinExistence type="predicted"/>
<comment type="caution">
    <text evidence="2">The sequence shown here is derived from an EMBL/GenBank/DDBJ whole genome shotgun (WGS) entry which is preliminary data.</text>
</comment>
<feature type="compositionally biased region" description="Pro residues" evidence="1">
    <location>
        <begin position="1151"/>
        <end position="1167"/>
    </location>
</feature>
<protein>
    <recommendedName>
        <fullName evidence="4">Protein kinase domain-containing protein</fullName>
    </recommendedName>
</protein>
<accession>A0A8J2IE16</accession>
<gene>
    <name evidence="2" type="ORF">ALTATR162_LOCUS11911</name>
</gene>
<dbReference type="EMBL" id="CAJRGZ010000032">
    <property type="protein sequence ID" value="CAG5188252.1"/>
    <property type="molecule type" value="Genomic_DNA"/>
</dbReference>
<reference evidence="2" key="1">
    <citation type="submission" date="2021-05" db="EMBL/GenBank/DDBJ databases">
        <authorList>
            <person name="Stam R."/>
        </authorList>
    </citation>
    <scope>NUCLEOTIDE SEQUENCE</scope>
    <source>
        <strain evidence="2">CS162</strain>
    </source>
</reference>
<evidence type="ECO:0000313" key="2">
    <source>
        <dbReference type="EMBL" id="CAG5188252.1"/>
    </source>
</evidence>
<dbReference type="AlphaFoldDB" id="A0A8J2IE16"/>
<feature type="region of interest" description="Disordered" evidence="1">
    <location>
        <begin position="1144"/>
        <end position="1207"/>
    </location>
</feature>
<organism evidence="2 3">
    <name type="scientific">Alternaria atra</name>
    <dbReference type="NCBI Taxonomy" id="119953"/>
    <lineage>
        <taxon>Eukaryota</taxon>
        <taxon>Fungi</taxon>
        <taxon>Dikarya</taxon>
        <taxon>Ascomycota</taxon>
        <taxon>Pezizomycotina</taxon>
        <taxon>Dothideomycetes</taxon>
        <taxon>Pleosporomycetidae</taxon>
        <taxon>Pleosporales</taxon>
        <taxon>Pleosporineae</taxon>
        <taxon>Pleosporaceae</taxon>
        <taxon>Alternaria</taxon>
        <taxon>Alternaria sect. Ulocladioides</taxon>
    </lineage>
</organism>
<feature type="compositionally biased region" description="Acidic residues" evidence="1">
    <location>
        <begin position="1188"/>
        <end position="1207"/>
    </location>
</feature>
<dbReference type="Proteomes" id="UP000676310">
    <property type="component" value="Unassembled WGS sequence"/>
</dbReference>
<evidence type="ECO:0008006" key="4">
    <source>
        <dbReference type="Google" id="ProtNLM"/>
    </source>
</evidence>
<sequence length="1207" mass="135397">MADLLGDEFTEARHPPIPDGLSADDVIGIITVHDPRALHGNRDTAYRKSRLRAPLPSGECSLAGCHVFLHVIQGRPCYTMSRTDSKSALPPTRDVFLPGTRVGVHQFDLVPVWESNSWRLQSASETIAEVNGAPIQLSTPRTRKVPNQLPQAVHLRQSLVNHVSVNGLRVDIFMLKTVREVHPIQTFRLAELRPQLQEVTHRLEAWAHDRHLQRPEQVSVNTYRILERFTGKIETAKFFCHTESSHELRHAEFLKFGKAKVDASLVRYLQSVEINQIPAVITETHKGFETYAALEEGIKNQHPRVRFMIASKLLRRLFSALAFLNFHKVIHGGVTKEAVLLRLVDFKPEAVLLVDYSKSYSFPVGAAEPFKRMTDDGRAAMEIVESCCDLWQLRKAASKDASSEEFMRSKTEAAHKEFELMKRVVADFFGPRGMSRKSKKGKKMLRLLSMKQHGWHKARNDQIHNATRREVGPCRSETIKEMELDWTRMHPSSKIGDEQHMLLTLGHSYLDGLVSMLYHNRWDLRPKDVCTKIRKLAGDVEEPWQTFQVKRTASFTQEAAGFEEHCILDWLASCCEICPEWRHAFVEECERHISPQNGTIKFADVKRLRDALVEYGTMPEFMRATFVLLTAEEIKNQPTTQIEEVHQVWYHKPSRMFNLTQLHRLASPDRLLACINEGNIDCNNFVEVRGEPKIEGLYATLSLIAAFSTQLGLTVKVPNTTPDFPLYDPADFSQVLYHIVLTHTGLLPWASVTRQGAQFNFHAPLSAEAPETAGRFLPTYFGSMNILPTVLYGRTEYWRPDHWSKFKTAKELDEAADLDKRTILPAKRPLKKAASRLAKSHQVPSSHPDQSIPAQTLKIRKQAFSDAQFPAKRNDGDQSSVAAMPAAKRLHVIPTVDNPTLSIAPSAPAPKFSTSFVNRQVDHMIANMERQSQPPSNRVPPDTSSMTNVSFFQHNGGVNRNILVSPPPASAATKDTFTIVSNGDFNLEDDYKQAEDWLKVMNDDNDPQAAGIFGLNFHHSLRQQGDGSDTEVDESCEEDLDGETPACGGEKAKQTDDQRLPNSSMSKLKESSSFTPGPQVMTPTGRNNEPAISKSFPGRQSFQLATPKMSSPIFARPALPATSLHNGRGHRRNDISLSDLARVNLHNPPARSSPPPPATAINPPRPITSPDELDFSSPAWMTRGQGSDGDDDVPDTDQGEQCSDDSD</sequence>
<feature type="compositionally biased region" description="Acidic residues" evidence="1">
    <location>
        <begin position="1028"/>
        <end position="1042"/>
    </location>
</feature>
<dbReference type="GeneID" id="67012236"/>
<evidence type="ECO:0000313" key="3">
    <source>
        <dbReference type="Proteomes" id="UP000676310"/>
    </source>
</evidence>